<name>A0A0E2CZP3_LEPIR</name>
<gene>
    <name evidence="1" type="ORF">LEP1GSC105_1874</name>
</gene>
<proteinExistence type="predicted"/>
<dbReference type="EMBL" id="AHNR02000068">
    <property type="protein sequence ID" value="EKR53247.1"/>
    <property type="molecule type" value="Genomic_DNA"/>
</dbReference>
<sequence>MKFFIKNKIQNNFFIKKFLTFSISLSSFIFSSFFDLLALDPLDPNLSYHSTPFVLNIVKIRFPEKAEVLKLGTGNHWKIIPTRGRAWMLILREWDGFPSNEESLRSLLKDLFPNSKDLSVPTLANLKTIGGERKEIGSGTPLTIRYFLLEKNKKIVSIYLCFDSENKIVSDFFQDPNQFLIPTSIDSF</sequence>
<evidence type="ECO:0000313" key="2">
    <source>
        <dbReference type="Proteomes" id="UP000001340"/>
    </source>
</evidence>
<organism evidence="1 2">
    <name type="scientific">Leptospira interrogans str. UI 12758</name>
    <dbReference type="NCBI Taxonomy" id="1049938"/>
    <lineage>
        <taxon>Bacteria</taxon>
        <taxon>Pseudomonadati</taxon>
        <taxon>Spirochaetota</taxon>
        <taxon>Spirochaetia</taxon>
        <taxon>Leptospirales</taxon>
        <taxon>Leptospiraceae</taxon>
        <taxon>Leptospira</taxon>
    </lineage>
</organism>
<comment type="caution">
    <text evidence="1">The sequence shown here is derived from an EMBL/GenBank/DDBJ whole genome shotgun (WGS) entry which is preliminary data.</text>
</comment>
<reference evidence="1 2" key="1">
    <citation type="submission" date="2012-10" db="EMBL/GenBank/DDBJ databases">
        <authorList>
            <person name="Harkins D.M."/>
            <person name="Durkin A.S."/>
            <person name="Brinkac L.M."/>
            <person name="Haft D.H."/>
            <person name="Selengut J.D."/>
            <person name="Sanka R."/>
            <person name="DePew J."/>
            <person name="Purushe J."/>
            <person name="Chanthongthip A."/>
            <person name="Lattana O."/>
            <person name="Phetsouvanh R."/>
            <person name="Newton P.N."/>
            <person name="Vinetz J.M."/>
            <person name="Sutton G.G."/>
            <person name="Nierman W.C."/>
            <person name="Fouts D.E."/>
        </authorList>
    </citation>
    <scope>NUCLEOTIDE SEQUENCE [LARGE SCALE GENOMIC DNA]</scope>
    <source>
        <strain evidence="1 2">UI 12758</strain>
    </source>
</reference>
<dbReference type="AlphaFoldDB" id="A0A0E2CZP3"/>
<dbReference type="Proteomes" id="UP000001340">
    <property type="component" value="Unassembled WGS sequence"/>
</dbReference>
<dbReference type="RefSeq" id="WP_000667711.1">
    <property type="nucleotide sequence ID" value="NZ_AHNR02000068.1"/>
</dbReference>
<protein>
    <recommendedName>
        <fullName evidence="3">Acyltransferase</fullName>
    </recommendedName>
</protein>
<evidence type="ECO:0000313" key="1">
    <source>
        <dbReference type="EMBL" id="EKR53247.1"/>
    </source>
</evidence>
<evidence type="ECO:0008006" key="3">
    <source>
        <dbReference type="Google" id="ProtNLM"/>
    </source>
</evidence>
<accession>A0A0E2CZP3</accession>